<reference evidence="3" key="1">
    <citation type="journal article" date="2019" name="Int. J. Syst. Evol. Microbiol.">
        <title>The Global Catalogue of Microorganisms (GCM) 10K type strain sequencing project: providing services to taxonomists for standard genome sequencing and annotation.</title>
        <authorList>
            <consortium name="The Broad Institute Genomics Platform"/>
            <consortium name="The Broad Institute Genome Sequencing Center for Infectious Disease"/>
            <person name="Wu L."/>
            <person name="Ma J."/>
        </authorList>
    </citation>
    <scope>NUCLEOTIDE SEQUENCE [LARGE SCALE GENOMIC DNA]</scope>
    <source>
        <strain evidence="3">CCUG 57508</strain>
    </source>
</reference>
<keyword evidence="1" id="KW-0472">Membrane</keyword>
<evidence type="ECO:0000256" key="1">
    <source>
        <dbReference type="SAM" id="Phobius"/>
    </source>
</evidence>
<dbReference type="EMBL" id="JBHTKH010000023">
    <property type="protein sequence ID" value="MFD1056690.1"/>
    <property type="molecule type" value="Genomic_DNA"/>
</dbReference>
<proteinExistence type="predicted"/>
<feature type="transmembrane region" description="Helical" evidence="1">
    <location>
        <begin position="51"/>
        <end position="71"/>
    </location>
</feature>
<evidence type="ECO:0000313" key="3">
    <source>
        <dbReference type="Proteomes" id="UP001597046"/>
    </source>
</evidence>
<keyword evidence="1" id="KW-0812">Transmembrane</keyword>
<accession>A0ABW3N4H5</accession>
<protein>
    <submittedName>
        <fullName evidence="2">Uncharacterized protein</fullName>
    </submittedName>
</protein>
<name>A0ABW3N4H5_9MICO</name>
<sequence length="78" mass="8513">MESGAGSRFVVNLVGLVGLVFGALPIVRYLLDLSYFGFTTAPYDWLQLGGFMRFVPPLLVLVVCLAAAYTLERRAQDG</sequence>
<keyword evidence="1" id="KW-1133">Transmembrane helix</keyword>
<feature type="transmembrane region" description="Helical" evidence="1">
    <location>
        <begin position="9"/>
        <end position="31"/>
    </location>
</feature>
<evidence type="ECO:0000313" key="2">
    <source>
        <dbReference type="EMBL" id="MFD1056690.1"/>
    </source>
</evidence>
<keyword evidence="3" id="KW-1185">Reference proteome</keyword>
<comment type="caution">
    <text evidence="2">The sequence shown here is derived from an EMBL/GenBank/DDBJ whole genome shotgun (WGS) entry which is preliminary data.</text>
</comment>
<gene>
    <name evidence="2" type="ORF">ACFQ2V_20480</name>
</gene>
<dbReference type="Proteomes" id="UP001597046">
    <property type="component" value="Unassembled WGS sequence"/>
</dbReference>
<dbReference type="RefSeq" id="WP_386054797.1">
    <property type="nucleotide sequence ID" value="NZ_JBHTKH010000023.1"/>
</dbReference>
<organism evidence="2 3">
    <name type="scientific">Terrabacter terrigena</name>
    <dbReference type="NCBI Taxonomy" id="574718"/>
    <lineage>
        <taxon>Bacteria</taxon>
        <taxon>Bacillati</taxon>
        <taxon>Actinomycetota</taxon>
        <taxon>Actinomycetes</taxon>
        <taxon>Micrococcales</taxon>
        <taxon>Intrasporangiaceae</taxon>
        <taxon>Terrabacter</taxon>
    </lineage>
</organism>